<dbReference type="AlphaFoldDB" id="A0A1R0H2V0"/>
<reference evidence="1 2" key="1">
    <citation type="journal article" date="2016" name="Mol. Biol. Evol.">
        <title>Genome-Wide Survey of Gut Fungi (Harpellales) Reveals the First Horizontally Transferred Ubiquitin Gene from a Mosquito Host.</title>
        <authorList>
            <person name="Wang Y."/>
            <person name="White M.M."/>
            <person name="Kvist S."/>
            <person name="Moncalvo J.M."/>
        </authorList>
    </citation>
    <scope>NUCLEOTIDE SEQUENCE [LARGE SCALE GENOMIC DNA]</scope>
    <source>
        <strain evidence="1 2">ALG-7-W6</strain>
    </source>
</reference>
<comment type="caution">
    <text evidence="1">The sequence shown here is derived from an EMBL/GenBank/DDBJ whole genome shotgun (WGS) entry which is preliminary data.</text>
</comment>
<accession>A0A1R0H2V0</accession>
<evidence type="ECO:0000313" key="1">
    <source>
        <dbReference type="EMBL" id="OLY83484.1"/>
    </source>
</evidence>
<name>A0A1R0H2V0_9FUNG</name>
<feature type="non-terminal residue" evidence="1">
    <location>
        <position position="16"/>
    </location>
</feature>
<dbReference type="Proteomes" id="UP000187455">
    <property type="component" value="Unassembled WGS sequence"/>
</dbReference>
<organism evidence="1 2">
    <name type="scientific">Smittium mucronatum</name>
    <dbReference type="NCBI Taxonomy" id="133383"/>
    <lineage>
        <taxon>Eukaryota</taxon>
        <taxon>Fungi</taxon>
        <taxon>Fungi incertae sedis</taxon>
        <taxon>Zoopagomycota</taxon>
        <taxon>Kickxellomycotina</taxon>
        <taxon>Harpellomycetes</taxon>
        <taxon>Harpellales</taxon>
        <taxon>Legeriomycetaceae</taxon>
        <taxon>Smittium</taxon>
    </lineage>
</organism>
<dbReference type="EMBL" id="LSSL01000880">
    <property type="protein sequence ID" value="OLY83484.1"/>
    <property type="molecule type" value="Genomic_DNA"/>
</dbReference>
<keyword evidence="2" id="KW-1185">Reference proteome</keyword>
<proteinExistence type="predicted"/>
<protein>
    <submittedName>
        <fullName evidence="1">Uncharacterized protein</fullName>
    </submittedName>
</protein>
<evidence type="ECO:0000313" key="2">
    <source>
        <dbReference type="Proteomes" id="UP000187455"/>
    </source>
</evidence>
<sequence>MKFFAVAAILSVVAAQ</sequence>
<gene>
    <name evidence="1" type="ORF">AYI68_g2374</name>
</gene>